<accession>A0A4S4KXL5</accession>
<dbReference type="PANTHER" id="PTHR34605">
    <property type="entry name" value="PHAGE_INTEGRASE DOMAIN-CONTAINING PROTEIN"/>
    <property type="match status" value="1"/>
</dbReference>
<organism evidence="3 4">
    <name type="scientific">Bondarzewia mesenterica</name>
    <dbReference type="NCBI Taxonomy" id="1095465"/>
    <lineage>
        <taxon>Eukaryota</taxon>
        <taxon>Fungi</taxon>
        <taxon>Dikarya</taxon>
        <taxon>Basidiomycota</taxon>
        <taxon>Agaricomycotina</taxon>
        <taxon>Agaricomycetes</taxon>
        <taxon>Russulales</taxon>
        <taxon>Bondarzewiaceae</taxon>
        <taxon>Bondarzewia</taxon>
    </lineage>
</organism>
<keyword evidence="1" id="KW-0233">DNA recombination</keyword>
<gene>
    <name evidence="3" type="ORF">EW146_g10421</name>
</gene>
<evidence type="ECO:0000256" key="1">
    <source>
        <dbReference type="ARBA" id="ARBA00023172"/>
    </source>
</evidence>
<reference evidence="3 4" key="1">
    <citation type="submission" date="2019-02" db="EMBL/GenBank/DDBJ databases">
        <title>Genome sequencing of the rare red list fungi Bondarzewia mesenterica.</title>
        <authorList>
            <person name="Buettner E."/>
            <person name="Kellner H."/>
        </authorList>
    </citation>
    <scope>NUCLEOTIDE SEQUENCE [LARGE SCALE GENOMIC DNA]</scope>
    <source>
        <strain evidence="3 4">DSM 108281</strain>
    </source>
</reference>
<evidence type="ECO:0000313" key="4">
    <source>
        <dbReference type="Proteomes" id="UP000310158"/>
    </source>
</evidence>
<name>A0A4S4KXL5_9AGAM</name>
<dbReference type="InterPro" id="IPR002104">
    <property type="entry name" value="Integrase_catalytic"/>
</dbReference>
<dbReference type="SUPFAM" id="SSF56349">
    <property type="entry name" value="DNA breaking-rejoining enzymes"/>
    <property type="match status" value="1"/>
</dbReference>
<keyword evidence="4" id="KW-1185">Reference proteome</keyword>
<dbReference type="GO" id="GO:0006310">
    <property type="term" value="P:DNA recombination"/>
    <property type="evidence" value="ECO:0007669"/>
    <property type="project" value="UniProtKB-KW"/>
</dbReference>
<dbReference type="InterPro" id="IPR011010">
    <property type="entry name" value="DNA_brk_join_enz"/>
</dbReference>
<protein>
    <recommendedName>
        <fullName evidence="2">Tyr recombinase domain-containing protein</fullName>
    </recommendedName>
</protein>
<proteinExistence type="predicted"/>
<dbReference type="Proteomes" id="UP000310158">
    <property type="component" value="Unassembled WGS sequence"/>
</dbReference>
<dbReference type="PROSITE" id="PS51898">
    <property type="entry name" value="TYR_RECOMBINASE"/>
    <property type="match status" value="1"/>
</dbReference>
<comment type="caution">
    <text evidence="3">The sequence shown here is derived from an EMBL/GenBank/DDBJ whole genome shotgun (WGS) entry which is preliminary data.</text>
</comment>
<dbReference type="EMBL" id="SGPL01001328">
    <property type="protein sequence ID" value="THH03535.1"/>
    <property type="molecule type" value="Genomic_DNA"/>
</dbReference>
<dbReference type="GO" id="GO:0003677">
    <property type="term" value="F:DNA binding"/>
    <property type="evidence" value="ECO:0007669"/>
    <property type="project" value="InterPro"/>
</dbReference>
<feature type="domain" description="Tyr recombinase" evidence="2">
    <location>
        <begin position="164"/>
        <end position="362"/>
    </location>
</feature>
<dbReference type="PANTHER" id="PTHR34605:SF4">
    <property type="entry name" value="DNA ADENINE METHYLTRANSFERASE"/>
    <property type="match status" value="1"/>
</dbReference>
<sequence>MPMPEFSLMQACTRFLEEQGLIRQGEEFFSSTPHAEAPSFIAAWIMQNCDELLLNGLLKPPDVVRGTYNHAQKMRAAMTYRFGRLHGLGMLPWHKSEITEKWIGNPSISVIISTYMVSLHRRKVCAGETTTSARAITSDIMLKMYDFNRSSEHWQIKDYAPIPRKSNPRDLHEWGRGRARRLLFAAYTIAFLCLLRFDEALKIQAHDIEQESENCIKITLPFRKTSQYGDIKPFYLYALPKEMAHLCPVRALSEWLFVSQINEGYIFCRIMSGDRVAVANTPMSTEQFLEMFRNNLLDVGIDPHPYGTHSFRRGGCQYLSVELRWPLRKICEWGGWSQEFTHLTIAKYLISWNDDEMTPRKDFFNTDLLGDGRVISHQNPLTVFHIHKGGVKISTVLVSRPLTDLLILGLAQLTKVNGDGSEGHVLAIL</sequence>
<evidence type="ECO:0000259" key="2">
    <source>
        <dbReference type="PROSITE" id="PS51898"/>
    </source>
</evidence>
<dbReference type="InterPro" id="IPR013762">
    <property type="entry name" value="Integrase-like_cat_sf"/>
</dbReference>
<dbReference type="GO" id="GO:0015074">
    <property type="term" value="P:DNA integration"/>
    <property type="evidence" value="ECO:0007669"/>
    <property type="project" value="InterPro"/>
</dbReference>
<dbReference type="AlphaFoldDB" id="A0A4S4KXL5"/>
<dbReference type="Gene3D" id="1.10.443.10">
    <property type="entry name" value="Intergrase catalytic core"/>
    <property type="match status" value="1"/>
</dbReference>
<dbReference type="OrthoDB" id="3163890at2759"/>
<evidence type="ECO:0000313" key="3">
    <source>
        <dbReference type="EMBL" id="THH03535.1"/>
    </source>
</evidence>
<dbReference type="InterPro" id="IPR052925">
    <property type="entry name" value="Phage_Integrase-like_Recomb"/>
</dbReference>